<evidence type="ECO:0000256" key="1">
    <source>
        <dbReference type="ARBA" id="ARBA00022857"/>
    </source>
</evidence>
<keyword evidence="5" id="KW-1185">Reference proteome</keyword>
<gene>
    <name evidence="4" type="ORF">Z517_08600</name>
</gene>
<name>A0A0D2DM40_9EURO</name>
<evidence type="ECO:0000313" key="5">
    <source>
        <dbReference type="Proteomes" id="UP000053029"/>
    </source>
</evidence>
<dbReference type="InterPro" id="IPR051609">
    <property type="entry name" value="NmrA/Isoflavone_reductase-like"/>
</dbReference>
<dbReference type="InterPro" id="IPR036291">
    <property type="entry name" value="NAD(P)-bd_dom_sf"/>
</dbReference>
<dbReference type="SUPFAM" id="SSF51735">
    <property type="entry name" value="NAD(P)-binding Rossmann-fold domains"/>
    <property type="match status" value="1"/>
</dbReference>
<evidence type="ECO:0000313" key="4">
    <source>
        <dbReference type="EMBL" id="KIW78761.1"/>
    </source>
</evidence>
<dbReference type="EMBL" id="KN846973">
    <property type="protein sequence ID" value="KIW78761.1"/>
    <property type="molecule type" value="Genomic_DNA"/>
</dbReference>
<dbReference type="InterPro" id="IPR045312">
    <property type="entry name" value="PCBER-like"/>
</dbReference>
<dbReference type="OrthoDB" id="9974981at2759"/>
<dbReference type="GO" id="GO:0016491">
    <property type="term" value="F:oxidoreductase activity"/>
    <property type="evidence" value="ECO:0007669"/>
    <property type="project" value="UniProtKB-KW"/>
</dbReference>
<organism evidence="4 5">
    <name type="scientific">Fonsecaea pedrosoi CBS 271.37</name>
    <dbReference type="NCBI Taxonomy" id="1442368"/>
    <lineage>
        <taxon>Eukaryota</taxon>
        <taxon>Fungi</taxon>
        <taxon>Dikarya</taxon>
        <taxon>Ascomycota</taxon>
        <taxon>Pezizomycotina</taxon>
        <taxon>Eurotiomycetes</taxon>
        <taxon>Chaetothyriomycetidae</taxon>
        <taxon>Chaetothyriales</taxon>
        <taxon>Herpotrichiellaceae</taxon>
        <taxon>Fonsecaea</taxon>
    </lineage>
</organism>
<evidence type="ECO:0000256" key="2">
    <source>
        <dbReference type="ARBA" id="ARBA00023002"/>
    </source>
</evidence>
<protein>
    <recommendedName>
        <fullName evidence="3">NmrA-like domain-containing protein</fullName>
    </recommendedName>
</protein>
<sequence>MAPVKVAVAGATGNVGLPVIQALLDANYSVTALTRKGSNSASKLPQSSNLTVKEVDYTSVSDLKAALEGIKVVVSTLATTSIGEQYPLIDASIAAGVERILPSEFGSDLDNPKTAALPVFKYKVEVQNYLKAKVKEYPNFSYTLLYTGPFFDWGLEHGFFLNPAKHSGVLYNGGDAKFSTTTLKTIGRAVVGVIEHLAETANRAVYVHDTVTTQNKLIAYAKEKDGKEWDTSVKSTRDVYQESLDELTKGGDIGKAMVGFILSGLFGGDETGASYEGRTDNALLGIKELSEQEVKEVVQRFVTPNPKTKMDVKL</sequence>
<evidence type="ECO:0000259" key="3">
    <source>
        <dbReference type="Pfam" id="PF05368"/>
    </source>
</evidence>
<dbReference type="Pfam" id="PF05368">
    <property type="entry name" value="NmrA"/>
    <property type="match status" value="1"/>
</dbReference>
<accession>A0A0D2DM40</accession>
<dbReference type="InterPro" id="IPR008030">
    <property type="entry name" value="NmrA-like"/>
</dbReference>
<dbReference type="STRING" id="1442368.A0A0D2DM40"/>
<dbReference type="PANTHER" id="PTHR47706:SF1">
    <property type="entry name" value="CIPA-LIKE, PUTATIVE (AFU_ORTHOLOGUE AFUA_1G12460)-RELATED"/>
    <property type="match status" value="1"/>
</dbReference>
<dbReference type="HOGENOM" id="CLU_044876_3_2_1"/>
<keyword evidence="2" id="KW-0560">Oxidoreductase</keyword>
<dbReference type="PANTHER" id="PTHR47706">
    <property type="entry name" value="NMRA-LIKE FAMILY PROTEIN"/>
    <property type="match status" value="1"/>
</dbReference>
<dbReference type="AlphaFoldDB" id="A0A0D2DM40"/>
<keyword evidence="1" id="KW-0521">NADP</keyword>
<dbReference type="VEuPathDB" id="FungiDB:Z517_08600"/>
<dbReference type="RefSeq" id="XP_013282569.1">
    <property type="nucleotide sequence ID" value="XM_013427115.1"/>
</dbReference>
<proteinExistence type="predicted"/>
<dbReference type="CDD" id="cd05259">
    <property type="entry name" value="PCBER_SDR_a"/>
    <property type="match status" value="1"/>
</dbReference>
<feature type="domain" description="NmrA-like" evidence="3">
    <location>
        <begin position="5"/>
        <end position="230"/>
    </location>
</feature>
<reference evidence="4 5" key="1">
    <citation type="submission" date="2015-01" db="EMBL/GenBank/DDBJ databases">
        <title>The Genome Sequence of Fonsecaea pedrosoi CBS 271.37.</title>
        <authorList>
            <consortium name="The Broad Institute Genomics Platform"/>
            <person name="Cuomo C."/>
            <person name="de Hoog S."/>
            <person name="Gorbushina A."/>
            <person name="Stielow B."/>
            <person name="Teixiera M."/>
            <person name="Abouelleil A."/>
            <person name="Chapman S.B."/>
            <person name="Priest M."/>
            <person name="Young S.K."/>
            <person name="Wortman J."/>
            <person name="Nusbaum C."/>
            <person name="Birren B."/>
        </authorList>
    </citation>
    <scope>NUCLEOTIDE SEQUENCE [LARGE SCALE GENOMIC DNA]</scope>
    <source>
        <strain evidence="4 5">CBS 271.37</strain>
    </source>
</reference>
<dbReference type="Gene3D" id="3.90.25.10">
    <property type="entry name" value="UDP-galactose 4-epimerase, domain 1"/>
    <property type="match status" value="1"/>
</dbReference>
<dbReference type="Gene3D" id="3.40.50.720">
    <property type="entry name" value="NAD(P)-binding Rossmann-like Domain"/>
    <property type="match status" value="1"/>
</dbReference>
<dbReference type="GeneID" id="25308090"/>
<dbReference type="Proteomes" id="UP000053029">
    <property type="component" value="Unassembled WGS sequence"/>
</dbReference>